<dbReference type="PANTHER" id="PTHR44068">
    <property type="entry name" value="ZGC:194242"/>
    <property type="match status" value="1"/>
</dbReference>
<accession>A0ABW8ICK8</accession>
<evidence type="ECO:0000313" key="4">
    <source>
        <dbReference type="Proteomes" id="UP001619911"/>
    </source>
</evidence>
<dbReference type="Pfam" id="PF08241">
    <property type="entry name" value="Methyltransf_11"/>
    <property type="match status" value="1"/>
</dbReference>
<organism evidence="3 4">
    <name type="scientific">Bacillus lumedeiriae</name>
    <dbReference type="NCBI Taxonomy" id="3058829"/>
    <lineage>
        <taxon>Bacteria</taxon>
        <taxon>Bacillati</taxon>
        <taxon>Bacillota</taxon>
        <taxon>Bacilli</taxon>
        <taxon>Bacillales</taxon>
        <taxon>Bacillaceae</taxon>
        <taxon>Bacillus</taxon>
    </lineage>
</organism>
<reference evidence="3 4" key="1">
    <citation type="submission" date="2023-07" db="EMBL/GenBank/DDBJ databases">
        <title>Bacillus lucianemedeirus sp. nov, a new species isolated from an immunobiological production facility.</title>
        <authorList>
            <person name="Costa L.V."/>
            <person name="Miranda R.V.S.L."/>
            <person name="Brandao M.L.L."/>
            <person name="Reis C.M.F."/>
            <person name="Frazao A.M."/>
            <person name="Cruz F.V."/>
            <person name="Baio P.V.P."/>
            <person name="Veras J.F.C."/>
            <person name="Ramos J.N."/>
            <person name="Vieira V."/>
        </authorList>
    </citation>
    <scope>NUCLEOTIDE SEQUENCE [LARGE SCALE GENOMIC DNA]</scope>
    <source>
        <strain evidence="3 4">B190/17</strain>
    </source>
</reference>
<dbReference type="InterPro" id="IPR013216">
    <property type="entry name" value="Methyltransf_11"/>
</dbReference>
<dbReference type="Gene3D" id="3.40.50.150">
    <property type="entry name" value="Vaccinia Virus protein VP39"/>
    <property type="match status" value="1"/>
</dbReference>
<proteinExistence type="predicted"/>
<dbReference type="EC" id="2.1.1.-" evidence="3"/>
<dbReference type="SUPFAM" id="SSF53335">
    <property type="entry name" value="S-adenosyl-L-methionine-dependent methyltransferases"/>
    <property type="match status" value="1"/>
</dbReference>
<dbReference type="GO" id="GO:0008168">
    <property type="term" value="F:methyltransferase activity"/>
    <property type="evidence" value="ECO:0007669"/>
    <property type="project" value="UniProtKB-KW"/>
</dbReference>
<dbReference type="CDD" id="cd02440">
    <property type="entry name" value="AdoMet_MTases"/>
    <property type="match status" value="1"/>
</dbReference>
<comment type="caution">
    <text evidence="3">The sequence shown here is derived from an EMBL/GenBank/DDBJ whole genome shotgun (WGS) entry which is preliminary data.</text>
</comment>
<name>A0ABW8ICK8_9BACI</name>
<keyword evidence="3" id="KW-0489">Methyltransferase</keyword>
<dbReference type="EMBL" id="JAUIYO010000030">
    <property type="protein sequence ID" value="MFK2827248.1"/>
    <property type="molecule type" value="Genomic_DNA"/>
</dbReference>
<dbReference type="GO" id="GO:0032259">
    <property type="term" value="P:methylation"/>
    <property type="evidence" value="ECO:0007669"/>
    <property type="project" value="UniProtKB-KW"/>
</dbReference>
<feature type="domain" description="Methyltransferase type 11" evidence="2">
    <location>
        <begin position="44"/>
        <end position="142"/>
    </location>
</feature>
<evidence type="ECO:0000259" key="2">
    <source>
        <dbReference type="Pfam" id="PF08241"/>
    </source>
</evidence>
<evidence type="ECO:0000256" key="1">
    <source>
        <dbReference type="ARBA" id="ARBA00022679"/>
    </source>
</evidence>
<keyword evidence="1 3" id="KW-0808">Transferase</keyword>
<keyword evidence="4" id="KW-1185">Reference proteome</keyword>
<sequence>MAWDQTWEKIFQSQEWGKYPSEDLIRFIARNFYQELNRKDVKILEVGCGTGANLWYIAREGFSVYGIDGSKTAIDKAIDRLNIEVPSWSGNLKVGDIESLPFENNTFDAVIDVEAIYANNYENSKEIYNEINRVLKIGGKLYSRTFATKCWGDETGLNIGYNTWIPIVGPLNNKGIARFTAREDIDDLLSNFAIIELEKIERTFNRLEEKVIEWIIVGMKK</sequence>
<dbReference type="RefSeq" id="WP_404319332.1">
    <property type="nucleotide sequence ID" value="NZ_JAUIYO010000030.1"/>
</dbReference>
<dbReference type="PANTHER" id="PTHR44068:SF11">
    <property type="entry name" value="GERANYL DIPHOSPHATE 2-C-METHYLTRANSFERASE"/>
    <property type="match status" value="1"/>
</dbReference>
<gene>
    <name evidence="3" type="ORF">QYG89_16650</name>
</gene>
<dbReference type="Proteomes" id="UP001619911">
    <property type="component" value="Unassembled WGS sequence"/>
</dbReference>
<protein>
    <submittedName>
        <fullName evidence="3">Class I SAM-dependent methyltransferase</fullName>
        <ecNumber evidence="3">2.1.1.-</ecNumber>
    </submittedName>
</protein>
<evidence type="ECO:0000313" key="3">
    <source>
        <dbReference type="EMBL" id="MFK2827248.1"/>
    </source>
</evidence>
<dbReference type="InterPro" id="IPR050447">
    <property type="entry name" value="Erg6_SMT_methyltransf"/>
</dbReference>
<dbReference type="InterPro" id="IPR029063">
    <property type="entry name" value="SAM-dependent_MTases_sf"/>
</dbReference>